<keyword evidence="1" id="KW-0812">Transmembrane</keyword>
<accession>A0A822ZXV7</accession>
<reference evidence="2 3" key="1">
    <citation type="journal article" date="2020" name="Mol. Biol. Evol.">
        <title>Distinct Expression and Methylation Patterns for Genes with Different Fates following a Single Whole-Genome Duplication in Flowering Plants.</title>
        <authorList>
            <person name="Shi T."/>
            <person name="Rahmani R.S."/>
            <person name="Gugger P.F."/>
            <person name="Wang M."/>
            <person name="Li H."/>
            <person name="Zhang Y."/>
            <person name="Li Z."/>
            <person name="Wang Q."/>
            <person name="Van de Peer Y."/>
            <person name="Marchal K."/>
            <person name="Chen J."/>
        </authorList>
    </citation>
    <scope>NUCLEOTIDE SEQUENCE [LARGE SCALE GENOMIC DNA]</scope>
    <source>
        <tissue evidence="2">Leaf</tissue>
    </source>
</reference>
<keyword evidence="1" id="KW-0472">Membrane</keyword>
<dbReference type="AlphaFoldDB" id="A0A822ZXV7"/>
<name>A0A822ZXV7_NELNU</name>
<proteinExistence type="predicted"/>
<evidence type="ECO:0000313" key="2">
    <source>
        <dbReference type="EMBL" id="DAD46748.1"/>
    </source>
</evidence>
<keyword evidence="3" id="KW-1185">Reference proteome</keyword>
<feature type="transmembrane region" description="Helical" evidence="1">
    <location>
        <begin position="48"/>
        <end position="67"/>
    </location>
</feature>
<dbReference type="Proteomes" id="UP000607653">
    <property type="component" value="Unassembled WGS sequence"/>
</dbReference>
<evidence type="ECO:0000256" key="1">
    <source>
        <dbReference type="SAM" id="Phobius"/>
    </source>
</evidence>
<sequence length="113" mass="13502">MAPNLASKLCLELPLRVERVFSWVNESPTYCLLIVTHIISTKFHPISFFYIFSWSRFLLFLSSYLSYITIGEKKDSFCQSLLYYFCKSHYMLSEDYEHIFLLFSNRLSKRITL</sequence>
<comment type="caution">
    <text evidence="2">The sequence shown here is derived from an EMBL/GenBank/DDBJ whole genome shotgun (WGS) entry which is preliminary data.</text>
</comment>
<keyword evidence="1" id="KW-1133">Transmembrane helix</keyword>
<dbReference type="EMBL" id="DUZY01000008">
    <property type="protein sequence ID" value="DAD46748.1"/>
    <property type="molecule type" value="Genomic_DNA"/>
</dbReference>
<protein>
    <submittedName>
        <fullName evidence="2">Uncharacterized protein</fullName>
    </submittedName>
</protein>
<evidence type="ECO:0000313" key="3">
    <source>
        <dbReference type="Proteomes" id="UP000607653"/>
    </source>
</evidence>
<gene>
    <name evidence="2" type="ORF">HUJ06_016685</name>
</gene>
<organism evidence="2 3">
    <name type="scientific">Nelumbo nucifera</name>
    <name type="common">Sacred lotus</name>
    <dbReference type="NCBI Taxonomy" id="4432"/>
    <lineage>
        <taxon>Eukaryota</taxon>
        <taxon>Viridiplantae</taxon>
        <taxon>Streptophyta</taxon>
        <taxon>Embryophyta</taxon>
        <taxon>Tracheophyta</taxon>
        <taxon>Spermatophyta</taxon>
        <taxon>Magnoliopsida</taxon>
        <taxon>Proteales</taxon>
        <taxon>Nelumbonaceae</taxon>
        <taxon>Nelumbo</taxon>
    </lineage>
</organism>